<dbReference type="InterPro" id="IPR011990">
    <property type="entry name" value="TPR-like_helical_dom_sf"/>
</dbReference>
<reference evidence="5 6" key="1">
    <citation type="journal article" date="2020" name="Mol. Biol. Evol.">
        <title>Distinct Expression and Methylation Patterns for Genes with Different Fates following a Single Whole-Genome Duplication in Flowering Plants.</title>
        <authorList>
            <person name="Shi T."/>
            <person name="Rahmani R.S."/>
            <person name="Gugger P.F."/>
            <person name="Wang M."/>
            <person name="Li H."/>
            <person name="Zhang Y."/>
            <person name="Li Z."/>
            <person name="Wang Q."/>
            <person name="Van de Peer Y."/>
            <person name="Marchal K."/>
            <person name="Chen J."/>
        </authorList>
    </citation>
    <scope>NUCLEOTIDE SEQUENCE [LARGE SCALE GENOMIC DNA]</scope>
    <source>
        <tissue evidence="5">Leaf</tissue>
    </source>
</reference>
<name>A0A822YWH2_NELNU</name>
<dbReference type="AlphaFoldDB" id="A0A822YWH2"/>
<dbReference type="Pfam" id="PF12854">
    <property type="entry name" value="PPR_1"/>
    <property type="match status" value="1"/>
</dbReference>
<accession>A0A822YWH2</accession>
<evidence type="ECO:0000256" key="4">
    <source>
        <dbReference type="SAM" id="MobiDB-lite"/>
    </source>
</evidence>
<evidence type="ECO:0000313" key="5">
    <source>
        <dbReference type="EMBL" id="DAD36503.1"/>
    </source>
</evidence>
<keyword evidence="6" id="KW-1185">Reference proteome</keyword>
<dbReference type="InterPro" id="IPR002885">
    <property type="entry name" value="PPR_rpt"/>
</dbReference>
<feature type="compositionally biased region" description="Basic and acidic residues" evidence="4">
    <location>
        <begin position="1"/>
        <end position="43"/>
    </location>
</feature>
<feature type="compositionally biased region" description="Polar residues" evidence="4">
    <location>
        <begin position="44"/>
        <end position="53"/>
    </location>
</feature>
<evidence type="ECO:0008006" key="7">
    <source>
        <dbReference type="Google" id="ProtNLM"/>
    </source>
</evidence>
<feature type="repeat" description="PPR" evidence="3">
    <location>
        <begin position="156"/>
        <end position="183"/>
    </location>
</feature>
<feature type="compositionally biased region" description="Basic and acidic residues" evidence="4">
    <location>
        <begin position="58"/>
        <end position="70"/>
    </location>
</feature>
<evidence type="ECO:0000313" key="6">
    <source>
        <dbReference type="Proteomes" id="UP000607653"/>
    </source>
</evidence>
<feature type="repeat" description="PPR" evidence="3">
    <location>
        <begin position="121"/>
        <end position="155"/>
    </location>
</feature>
<dbReference type="NCBIfam" id="TIGR00756">
    <property type="entry name" value="PPR"/>
    <property type="match status" value="2"/>
</dbReference>
<organism evidence="5 6">
    <name type="scientific">Nelumbo nucifera</name>
    <name type="common">Sacred lotus</name>
    <dbReference type="NCBI Taxonomy" id="4432"/>
    <lineage>
        <taxon>Eukaryota</taxon>
        <taxon>Viridiplantae</taxon>
        <taxon>Streptophyta</taxon>
        <taxon>Embryophyta</taxon>
        <taxon>Tracheophyta</taxon>
        <taxon>Spermatophyta</taxon>
        <taxon>Magnoliopsida</taxon>
        <taxon>Proteales</taxon>
        <taxon>Nelumbonaceae</taxon>
        <taxon>Nelumbo</taxon>
    </lineage>
</organism>
<feature type="region of interest" description="Disordered" evidence="4">
    <location>
        <begin position="1"/>
        <end position="70"/>
    </location>
</feature>
<sequence>MRKLDQIRQTHFGSRREGKRDCRFNGDTFARKFDSGSDIKRTLESQQSPSVQFPNRPMKGEKRGSPLDKSFLEKLRLCEEKKENTNETSPTQVAETDIKAELDSTPQDANEIFRKMKETGFIPNAVAMLDGLCKDGLVQEVMKLFGLMREKGTFPEVVIYTAVVEGFCKAQKLDDAKRIFRKM</sequence>
<protein>
    <recommendedName>
        <fullName evidence="7">Pentatricopeptide repeat-containing protein At4g38150-like</fullName>
    </recommendedName>
</protein>
<proteinExistence type="inferred from homology"/>
<evidence type="ECO:0000256" key="2">
    <source>
        <dbReference type="ARBA" id="ARBA00022737"/>
    </source>
</evidence>
<gene>
    <name evidence="5" type="ORF">HUJ06_007144</name>
</gene>
<dbReference type="Gene3D" id="1.25.40.10">
    <property type="entry name" value="Tetratricopeptide repeat domain"/>
    <property type="match status" value="1"/>
</dbReference>
<dbReference type="Proteomes" id="UP000607653">
    <property type="component" value="Unassembled WGS sequence"/>
</dbReference>
<comment type="caution">
    <text evidence="5">The sequence shown here is derived from an EMBL/GenBank/DDBJ whole genome shotgun (WGS) entry which is preliminary data.</text>
</comment>
<evidence type="ECO:0000256" key="1">
    <source>
        <dbReference type="ARBA" id="ARBA00007626"/>
    </source>
</evidence>
<dbReference type="PANTHER" id="PTHR47941">
    <property type="entry name" value="PENTATRICOPEPTIDE REPEAT-CONTAINING PROTEIN 3, MITOCHONDRIAL"/>
    <property type="match status" value="1"/>
</dbReference>
<dbReference type="EMBL" id="DUZY01000004">
    <property type="protein sequence ID" value="DAD36503.1"/>
    <property type="molecule type" value="Genomic_DNA"/>
</dbReference>
<evidence type="ECO:0000256" key="3">
    <source>
        <dbReference type="PROSITE-ProRule" id="PRU00708"/>
    </source>
</evidence>
<dbReference type="PROSITE" id="PS51375">
    <property type="entry name" value="PPR"/>
    <property type="match status" value="2"/>
</dbReference>
<comment type="similarity">
    <text evidence="1">Belongs to the PPR family. P subfamily.</text>
</comment>
<keyword evidence="2" id="KW-0677">Repeat</keyword>